<dbReference type="RefSeq" id="WP_256132299.1">
    <property type="nucleotide sequence ID" value="NZ_JANFXK010000010.1"/>
</dbReference>
<dbReference type="InterPro" id="IPR011059">
    <property type="entry name" value="Metal-dep_hydrolase_composite"/>
</dbReference>
<dbReference type="SUPFAM" id="SSF51338">
    <property type="entry name" value="Composite domain of metallo-dependent hydrolases"/>
    <property type="match status" value="1"/>
</dbReference>
<dbReference type="CDD" id="cd01300">
    <property type="entry name" value="YtcJ_like"/>
    <property type="match status" value="1"/>
</dbReference>
<feature type="domain" description="Amidohydrolase 3" evidence="1">
    <location>
        <begin position="57"/>
        <end position="533"/>
    </location>
</feature>
<dbReference type="Proteomes" id="UP001524502">
    <property type="component" value="Unassembled WGS sequence"/>
</dbReference>
<dbReference type="Gene3D" id="2.30.40.10">
    <property type="entry name" value="Urease, subunit C, domain 1"/>
    <property type="match status" value="1"/>
</dbReference>
<sequence>MRKKALRCKHIYTGLSEELTDGYVIWEDGTILFVGNESDAEPYLDGETEILRFDDNFIMPGFHDFHVHLMSGALMERDGILRYANIEEEAVRMLWEKNKDRRSKDWILGGAWDNFRWPENKLPSKESLDVYFKDIPVFLLNKECHGAWANSEALRRFKITRDTPDPENGSFFRNSDGEPTGYVHEAAVIPMLKGILKDMSLESMADYAESFAEKANTYGITSVGDLPLYGIRADRAYKLLEEQGRLKVRINFCIAMMEDLTEIFSAREEYTSDLLRFIGVKDFLDGTPMGHTGFMLEPYTDMPEFRSSPMIEPEVLKARVALLAANDIKVRLHACGDGAVRLGLDAFAYARDALGERGLRHCIEHIESISPEDIKRFGDLNVIASVQPDHLPKYDFDGHPFHRMIGEERMRYSWPFRSLAENGAVLALGTDYPVTELNPLRGVYRAVTRLTDDGEPKGGFSPDEKLSVHESLRAYTYGSAYAAGREKETGSLCPGMLADLAVLEENPFACAFDRDKMFGMKVLMTIVGGEAVYTG</sequence>
<comment type="caution">
    <text evidence="2">The sequence shown here is derived from an EMBL/GenBank/DDBJ whole genome shotgun (WGS) entry which is preliminary data.</text>
</comment>
<protein>
    <submittedName>
        <fullName evidence="2">Amidohydrolase</fullName>
    </submittedName>
</protein>
<dbReference type="PANTHER" id="PTHR22642:SF2">
    <property type="entry name" value="PROTEIN LONG AFTER FAR-RED 3"/>
    <property type="match status" value="1"/>
</dbReference>
<gene>
    <name evidence="2" type="ORF">NE619_10250</name>
</gene>
<dbReference type="InterPro" id="IPR033932">
    <property type="entry name" value="YtcJ-like"/>
</dbReference>
<evidence type="ECO:0000259" key="1">
    <source>
        <dbReference type="Pfam" id="PF07969"/>
    </source>
</evidence>
<dbReference type="EMBL" id="JANFXK010000010">
    <property type="protein sequence ID" value="MCQ4637107.1"/>
    <property type="molecule type" value="Genomic_DNA"/>
</dbReference>
<dbReference type="PANTHER" id="PTHR22642">
    <property type="entry name" value="IMIDAZOLONEPROPIONASE"/>
    <property type="match status" value="1"/>
</dbReference>
<keyword evidence="3" id="KW-1185">Reference proteome</keyword>
<accession>A0ABT1RPJ1</accession>
<dbReference type="InterPro" id="IPR013108">
    <property type="entry name" value="Amidohydro_3"/>
</dbReference>
<reference evidence="2 3" key="1">
    <citation type="submission" date="2022-06" db="EMBL/GenBank/DDBJ databases">
        <title>Isolation of gut microbiota from human fecal samples.</title>
        <authorList>
            <person name="Pamer E.G."/>
            <person name="Barat B."/>
            <person name="Waligurski E."/>
            <person name="Medina S."/>
            <person name="Paddock L."/>
            <person name="Mostad J."/>
        </authorList>
    </citation>
    <scope>NUCLEOTIDE SEQUENCE [LARGE SCALE GENOMIC DNA]</scope>
    <source>
        <strain evidence="2 3">SL.3.17</strain>
    </source>
</reference>
<evidence type="ECO:0000313" key="3">
    <source>
        <dbReference type="Proteomes" id="UP001524502"/>
    </source>
</evidence>
<proteinExistence type="predicted"/>
<dbReference type="InterPro" id="IPR032466">
    <property type="entry name" value="Metal_Hydrolase"/>
</dbReference>
<dbReference type="Pfam" id="PF07969">
    <property type="entry name" value="Amidohydro_3"/>
    <property type="match status" value="1"/>
</dbReference>
<dbReference type="Gene3D" id="3.20.20.140">
    <property type="entry name" value="Metal-dependent hydrolases"/>
    <property type="match status" value="1"/>
</dbReference>
<dbReference type="Gene3D" id="3.10.310.70">
    <property type="match status" value="1"/>
</dbReference>
<dbReference type="SUPFAM" id="SSF51556">
    <property type="entry name" value="Metallo-dependent hydrolases"/>
    <property type="match status" value="1"/>
</dbReference>
<organism evidence="2 3">
    <name type="scientific">Anaerovorax odorimutans</name>
    <dbReference type="NCBI Taxonomy" id="109327"/>
    <lineage>
        <taxon>Bacteria</taxon>
        <taxon>Bacillati</taxon>
        <taxon>Bacillota</taxon>
        <taxon>Clostridia</taxon>
        <taxon>Peptostreptococcales</taxon>
        <taxon>Anaerovoracaceae</taxon>
        <taxon>Anaerovorax</taxon>
    </lineage>
</organism>
<name>A0ABT1RPJ1_9FIRM</name>
<evidence type="ECO:0000313" key="2">
    <source>
        <dbReference type="EMBL" id="MCQ4637107.1"/>
    </source>
</evidence>